<reference evidence="2 3" key="1">
    <citation type="submission" date="2020-07" db="EMBL/GenBank/DDBJ databases">
        <title>Mycobacterium kansasii (former subtype) with zoonotic potential isolated from diseased indoor pet cat, Japan.</title>
        <authorList>
            <person name="Fukano H."/>
            <person name="Terazono T."/>
            <person name="Hoshino Y."/>
        </authorList>
    </citation>
    <scope>NUCLEOTIDE SEQUENCE [LARGE SCALE GENOMIC DNA]</scope>
    <source>
        <strain evidence="2 3">Kuro-I</strain>
    </source>
</reference>
<dbReference type="FunFam" id="3.40.50.980:FF:000001">
    <property type="entry name" value="Non-ribosomal peptide synthetase"/>
    <property type="match status" value="1"/>
</dbReference>
<dbReference type="Proteomes" id="UP000516380">
    <property type="component" value="Chromosome"/>
</dbReference>
<protein>
    <recommendedName>
        <fullName evidence="1">AMP-dependent synthetase/ligase domain-containing protein</fullName>
    </recommendedName>
</protein>
<sequence>MEFRTDVFDAASIEALVERLQRVLVAVTDRPGRRVSSIALLDAVERARLDEWGNRAVLARPAPAAMSIPAAWAAQVARAPDAVAVSSAERSWTYRELDEAANRLAHLLSGYGVGRGTSVALLLERSAQAVVAILAVLKTGAAYLPLDPALPGPRVEFMVDDAAPVAAIATAGLRGRLDGNRLPVIDVADPRVRACPGTALPTPAADDIAYLIYTSGTTGCPKALPSLTTT</sequence>
<name>A0A7G1IKY3_MYCKA</name>
<dbReference type="PROSITE" id="PS00455">
    <property type="entry name" value="AMP_BINDING"/>
    <property type="match status" value="1"/>
</dbReference>
<dbReference type="Pfam" id="PF00501">
    <property type="entry name" value="AMP-binding"/>
    <property type="match status" value="1"/>
</dbReference>
<dbReference type="GO" id="GO:0031177">
    <property type="term" value="F:phosphopantetheine binding"/>
    <property type="evidence" value="ECO:0007669"/>
    <property type="project" value="TreeGrafter"/>
</dbReference>
<keyword evidence="3" id="KW-1185">Reference proteome</keyword>
<dbReference type="SUPFAM" id="SSF56801">
    <property type="entry name" value="Acetyl-CoA synthetase-like"/>
    <property type="match status" value="1"/>
</dbReference>
<accession>A0A7G1IKY3</accession>
<dbReference type="GO" id="GO:0005737">
    <property type="term" value="C:cytoplasm"/>
    <property type="evidence" value="ECO:0007669"/>
    <property type="project" value="TreeGrafter"/>
</dbReference>
<dbReference type="InterPro" id="IPR020845">
    <property type="entry name" value="AMP-binding_CS"/>
</dbReference>
<evidence type="ECO:0000313" key="3">
    <source>
        <dbReference type="Proteomes" id="UP000516380"/>
    </source>
</evidence>
<gene>
    <name evidence="2" type="ORF">NIIDMKKI_56850</name>
</gene>
<dbReference type="GO" id="GO:0043041">
    <property type="term" value="P:amino acid activation for nonribosomal peptide biosynthetic process"/>
    <property type="evidence" value="ECO:0007669"/>
    <property type="project" value="TreeGrafter"/>
</dbReference>
<dbReference type="GO" id="GO:0044550">
    <property type="term" value="P:secondary metabolite biosynthetic process"/>
    <property type="evidence" value="ECO:0007669"/>
    <property type="project" value="TreeGrafter"/>
</dbReference>
<evidence type="ECO:0000313" key="2">
    <source>
        <dbReference type="EMBL" id="BCI90479.1"/>
    </source>
</evidence>
<dbReference type="EMBL" id="AP023343">
    <property type="protein sequence ID" value="BCI90479.1"/>
    <property type="molecule type" value="Genomic_DNA"/>
</dbReference>
<dbReference type="PANTHER" id="PTHR45527">
    <property type="entry name" value="NONRIBOSOMAL PEPTIDE SYNTHETASE"/>
    <property type="match status" value="1"/>
</dbReference>
<dbReference type="AlphaFoldDB" id="A0A7G1IKY3"/>
<dbReference type="Gene3D" id="3.40.50.980">
    <property type="match status" value="2"/>
</dbReference>
<feature type="domain" description="AMP-dependent synthetase/ligase" evidence="1">
    <location>
        <begin position="74"/>
        <end position="223"/>
    </location>
</feature>
<evidence type="ECO:0000259" key="1">
    <source>
        <dbReference type="Pfam" id="PF00501"/>
    </source>
</evidence>
<dbReference type="InterPro" id="IPR000873">
    <property type="entry name" value="AMP-dep_synth/lig_dom"/>
</dbReference>
<organism evidence="2 3">
    <name type="scientific">Mycobacterium kansasii</name>
    <dbReference type="NCBI Taxonomy" id="1768"/>
    <lineage>
        <taxon>Bacteria</taxon>
        <taxon>Bacillati</taxon>
        <taxon>Actinomycetota</taxon>
        <taxon>Actinomycetes</taxon>
        <taxon>Mycobacteriales</taxon>
        <taxon>Mycobacteriaceae</taxon>
        <taxon>Mycobacterium</taxon>
    </lineage>
</organism>
<proteinExistence type="predicted"/>
<dbReference type="Gene3D" id="3.30.559.30">
    <property type="entry name" value="Nonribosomal peptide synthetase, condensation domain"/>
    <property type="match status" value="1"/>
</dbReference>
<dbReference type="PANTHER" id="PTHR45527:SF1">
    <property type="entry name" value="FATTY ACID SYNTHASE"/>
    <property type="match status" value="1"/>
</dbReference>